<keyword evidence="5" id="KW-0653">Protein transport</keyword>
<dbReference type="FunFam" id="1.10.1000.11:FF:000002">
    <property type="entry name" value="Cytohesin 1"/>
    <property type="match status" value="1"/>
</dbReference>
<dbReference type="GO" id="GO:0016020">
    <property type="term" value="C:membrane"/>
    <property type="evidence" value="ECO:0007669"/>
    <property type="project" value="UniProtKB-SubCell"/>
</dbReference>
<feature type="coiled-coil region" evidence="7">
    <location>
        <begin position="32"/>
        <end position="63"/>
    </location>
</feature>
<dbReference type="Pfam" id="PF12783">
    <property type="entry name" value="Sec7-like_HUS"/>
    <property type="match status" value="1"/>
</dbReference>
<dbReference type="GO" id="GO:0005737">
    <property type="term" value="C:cytoplasm"/>
    <property type="evidence" value="ECO:0007669"/>
    <property type="project" value="UniProtKB-SubCell"/>
</dbReference>
<reference evidence="10 11" key="1">
    <citation type="journal article" date="2010" name="Cell">
        <title>The genome of Naegleria gruberi illuminates early eukaryotic versatility.</title>
        <authorList>
            <person name="Fritz-Laylin L.K."/>
            <person name="Prochnik S.E."/>
            <person name="Ginger M.L."/>
            <person name="Dacks J.B."/>
            <person name="Carpenter M.L."/>
            <person name="Field M.C."/>
            <person name="Kuo A."/>
            <person name="Paredez A."/>
            <person name="Chapman J."/>
            <person name="Pham J."/>
            <person name="Shu S."/>
            <person name="Neupane R."/>
            <person name="Cipriano M."/>
            <person name="Mancuso J."/>
            <person name="Tu H."/>
            <person name="Salamov A."/>
            <person name="Lindquist E."/>
            <person name="Shapiro H."/>
            <person name="Lucas S."/>
            <person name="Grigoriev I.V."/>
            <person name="Cande W.Z."/>
            <person name="Fulton C."/>
            <person name="Rokhsar D.S."/>
            <person name="Dawson S.C."/>
        </authorList>
    </citation>
    <scope>NUCLEOTIDE SEQUENCE [LARGE SCALE GENOMIC DNA]</scope>
    <source>
        <strain evidence="10 11">NEG-M</strain>
    </source>
</reference>
<evidence type="ECO:0000256" key="7">
    <source>
        <dbReference type="SAM" id="Coils"/>
    </source>
</evidence>
<protein>
    <submittedName>
        <fullName evidence="10">Predicted protein</fullName>
    </submittedName>
</protein>
<evidence type="ECO:0000256" key="6">
    <source>
        <dbReference type="ARBA" id="ARBA00023136"/>
    </source>
</evidence>
<keyword evidence="3" id="KW-0813">Transport</keyword>
<evidence type="ECO:0000256" key="1">
    <source>
        <dbReference type="ARBA" id="ARBA00004370"/>
    </source>
</evidence>
<dbReference type="InterPro" id="IPR035999">
    <property type="entry name" value="Sec7_dom_sf"/>
</dbReference>
<dbReference type="STRING" id="5762.D2VF12"/>
<evidence type="ECO:0000259" key="9">
    <source>
        <dbReference type="PROSITE" id="PS50190"/>
    </source>
</evidence>
<keyword evidence="6" id="KW-0472">Membrane</keyword>
<dbReference type="Gene3D" id="1.10.220.20">
    <property type="match status" value="1"/>
</dbReference>
<dbReference type="Gene3D" id="1.10.1000.11">
    <property type="entry name" value="Arf Nucleotide-binding Site Opener,domain 2"/>
    <property type="match status" value="1"/>
</dbReference>
<dbReference type="PANTHER" id="PTHR10663:SF375">
    <property type="entry name" value="LD29171P"/>
    <property type="match status" value="1"/>
</dbReference>
<dbReference type="Pfam" id="PF09324">
    <property type="entry name" value="Sec7-like_HDS"/>
    <property type="match status" value="1"/>
</dbReference>
<dbReference type="InterPro" id="IPR000904">
    <property type="entry name" value="Sec7_dom"/>
</dbReference>
<dbReference type="InterPro" id="IPR032629">
    <property type="entry name" value="DCB_dom"/>
</dbReference>
<organism evidence="11">
    <name type="scientific">Naegleria gruberi</name>
    <name type="common">Amoeba</name>
    <dbReference type="NCBI Taxonomy" id="5762"/>
    <lineage>
        <taxon>Eukaryota</taxon>
        <taxon>Discoba</taxon>
        <taxon>Heterolobosea</taxon>
        <taxon>Tetramitia</taxon>
        <taxon>Eutetramitia</taxon>
        <taxon>Vahlkampfiidae</taxon>
        <taxon>Naegleria</taxon>
    </lineage>
</organism>
<keyword evidence="11" id="KW-1185">Reference proteome</keyword>
<evidence type="ECO:0000256" key="4">
    <source>
        <dbReference type="ARBA" id="ARBA00022490"/>
    </source>
</evidence>
<feature type="compositionally biased region" description="Acidic residues" evidence="8">
    <location>
        <begin position="263"/>
        <end position="275"/>
    </location>
</feature>
<dbReference type="GO" id="GO:0015031">
    <property type="term" value="P:protein transport"/>
    <property type="evidence" value="ECO:0007669"/>
    <property type="project" value="UniProtKB-KW"/>
</dbReference>
<dbReference type="SUPFAM" id="SSF48371">
    <property type="entry name" value="ARM repeat"/>
    <property type="match status" value="2"/>
</dbReference>
<dbReference type="PROSITE" id="PS50190">
    <property type="entry name" value="SEC7"/>
    <property type="match status" value="1"/>
</dbReference>
<dbReference type="InterPro" id="IPR046455">
    <property type="entry name" value="Sec7/BIG1-like_C"/>
</dbReference>
<feature type="domain" description="SEC7" evidence="9">
    <location>
        <begin position="538"/>
        <end position="735"/>
    </location>
</feature>
<dbReference type="Pfam" id="PF20252">
    <property type="entry name" value="BIG2_C"/>
    <property type="match status" value="1"/>
</dbReference>
<feature type="region of interest" description="Disordered" evidence="8">
    <location>
        <begin position="263"/>
        <end position="304"/>
    </location>
</feature>
<evidence type="ECO:0000256" key="5">
    <source>
        <dbReference type="ARBA" id="ARBA00022927"/>
    </source>
</evidence>
<dbReference type="FunCoup" id="D2VF12">
    <property type="interactions" value="482"/>
</dbReference>
<name>D2VF12_NAEGR</name>
<evidence type="ECO:0000256" key="3">
    <source>
        <dbReference type="ARBA" id="ARBA00022448"/>
    </source>
</evidence>
<dbReference type="OMA" id="FWKSNEM"/>
<dbReference type="GeneID" id="8856908"/>
<evidence type="ECO:0000256" key="2">
    <source>
        <dbReference type="ARBA" id="ARBA00004496"/>
    </source>
</evidence>
<dbReference type="VEuPathDB" id="AmoebaDB:NAEGRDRAFT_79700"/>
<dbReference type="PANTHER" id="PTHR10663">
    <property type="entry name" value="GUANYL-NUCLEOTIDE EXCHANGE FACTOR"/>
    <property type="match status" value="1"/>
</dbReference>
<dbReference type="KEGG" id="ngr:NAEGRDRAFT_79700"/>
<dbReference type="RefSeq" id="XP_002677345.1">
    <property type="nucleotide sequence ID" value="XM_002677299.1"/>
</dbReference>
<accession>D2VF12</accession>
<dbReference type="eggNOG" id="KOG0929">
    <property type="taxonomic scope" value="Eukaryota"/>
</dbReference>
<evidence type="ECO:0000313" key="10">
    <source>
        <dbReference type="EMBL" id="EFC44601.1"/>
    </source>
</evidence>
<evidence type="ECO:0000256" key="8">
    <source>
        <dbReference type="SAM" id="MobiDB-lite"/>
    </source>
</evidence>
<evidence type="ECO:0000313" key="11">
    <source>
        <dbReference type="Proteomes" id="UP000006671"/>
    </source>
</evidence>
<comment type="subcellular location">
    <subcellularLocation>
        <location evidence="2">Cytoplasm</location>
    </subcellularLocation>
    <subcellularLocation>
        <location evidence="1">Membrane</location>
    </subcellularLocation>
</comment>
<dbReference type="SMART" id="SM00222">
    <property type="entry name" value="Sec7"/>
    <property type="match status" value="1"/>
</dbReference>
<dbReference type="InParanoid" id="D2VF12"/>
<dbReference type="InterPro" id="IPR032691">
    <property type="entry name" value="Mon2/Sec7/BIG1-like_HUS"/>
</dbReference>
<dbReference type="Pfam" id="PF16213">
    <property type="entry name" value="DCB"/>
    <property type="match status" value="1"/>
</dbReference>
<dbReference type="GO" id="GO:0005085">
    <property type="term" value="F:guanyl-nucleotide exchange factor activity"/>
    <property type="evidence" value="ECO:0007669"/>
    <property type="project" value="InterPro"/>
</dbReference>
<proteinExistence type="predicted"/>
<dbReference type="InterPro" id="IPR015403">
    <property type="entry name" value="Mon2/Sec7/BIG1-like_HDS"/>
</dbReference>
<dbReference type="Pfam" id="PF01369">
    <property type="entry name" value="Sec7"/>
    <property type="match status" value="1"/>
</dbReference>
<gene>
    <name evidence="10" type="ORF">NAEGRDRAFT_79700</name>
</gene>
<sequence>MNVFNAMFQTRKAPSSATGTTQAMHVFYMLSMEKILKNLVKKQTDLKNACQEVMDVIKKLEKNEADVLRDISENPNRYFKPLELACATKKPTIVEPALDCLHKLMAYGYIDSKIPYEGKTDLLIDVVVATISNCFDPTQDDNVQLQIIKALLTAVTSCDIHGRSLRLTVKTCFNIHLVSKNEINRKTAQATLNQMLNIIFQRMESKPPKAKQQEANQENVQDESALAQLQEEKPTEDYINEFVDGIIDDVAQQILEQQQYDLENEEDDEPMDVIESENNGESSDKTNTRKRSVSDADHEPNAPIFDNQYQKDAFFIFRALCRLAMKQLPKNPTPDSLELKSRLLSLELIHNVLENSGPVFRTSETFISDIKQFLCLSLLRNCTSPVPPIFSLSLSIFKSLVKYFKVNLKGEIRLFLTNFLRILHSENSTYHHKMLVIQVLSFIAQDSQTLLDIFVNYDCALDSLNIYEQIASELSNVVQNLQAEGEWMTPTQELKLKTASLNALVSVLESLVKWMNEKQGESSEELNNQSEEMTEGEYFEKQRNMKIGLKEGIKLFNRNPKKGIKYLVEIGKLPDPEKVDKTEYATSVAKLLYNTEDFSKKLMGEFMGEQVNSDILHAFTELQSFAGLPFDKAFRNYLNTFRLPGEGQQIDRVVQKFAEKYFKDNGKSHVFANADACYVFAYSVIMLNTELHNPAFNFRERMSLEAFIANNKGINDGGDIDHKYQESIYGSIKNNEIKLKGDEMEQIVQQSQDKTQLTAQQNPRKKRMLFTLESEKLEKETRNLLKSSQSQSDSDDQFFSANHITHVRSMMETTWEFFKEGLKATLEKDKFADTKVHDNCLRGLEYAIHITSRFDMPTERLAFVQTLCHFTKLTISEKEYEAQNDPNHIHQNPDTLKNRYIMQDRHIKAIKILLKIAELEGNYLKDSWANILECLSQLERLQSDVPQNRNKSKSAARLTIELTPEQINSNTILNNNIDHLVIDKIFVKSGELSDDAIESFVKGLCGVSNDEINPKANRMTCTGNININPVPRTFSLQKLIEVAHYNINRIKIVWSKLWVHMGKHFITVGTHDDLTIAMNAIDSLRQLSMKFLEQDELANYHFQRDFLKPFFQIIQQSNKTEIRLLTVECVGQMILGRYNNIKSGWKTILQIFAQAALCGSPVTDEGFRYVTAMMKDGGDVDYFHQIQQNESFVDCILCLTAFARNLANTNISKSSIALLKLCALHIVNNRVDAIKNVDIYTDEEVHFKLWFPILTGLSRLVSDDRREEVRANALKTLFEEVLINRKIGDRFSPKLWNFVFTGVLFPIFDEIKQANITDESWINTTCRKSLSLMVTLFAQYFTSIPQLFDNILTLISSHCFFRVEEDQVNQNTDSPLVVEKKIKNEKLAEIGNESFKIFVQLCGKLFNDQQWDAVCRSLESILTINLKLKSPIDSRIRLKIIETTNDILTTQFDNMKLVHIESMLDSLLNCHNTSLEFNSKQKGNAENDYEIEIEMFSCTVYVNICSKLCSSPKTTEELSKRQEVGENRIIEITERTFIRYLQHIGILQYSGSNADLDIQQDTVLCGNRLMSSLVPTVVSLLEVYLSFPEEQFLKYLPKFYPLFTKLLLTQHREIRLVLLDLFTRFGKQVLLK</sequence>
<dbReference type="GO" id="GO:0032012">
    <property type="term" value="P:regulation of ARF protein signal transduction"/>
    <property type="evidence" value="ECO:0007669"/>
    <property type="project" value="InterPro"/>
</dbReference>
<dbReference type="InterPro" id="IPR016024">
    <property type="entry name" value="ARM-type_fold"/>
</dbReference>
<dbReference type="CDD" id="cd00171">
    <property type="entry name" value="Sec7"/>
    <property type="match status" value="1"/>
</dbReference>
<dbReference type="EMBL" id="GG738867">
    <property type="protein sequence ID" value="EFC44601.1"/>
    <property type="molecule type" value="Genomic_DNA"/>
</dbReference>
<dbReference type="Proteomes" id="UP000006671">
    <property type="component" value="Unassembled WGS sequence"/>
</dbReference>
<dbReference type="OrthoDB" id="18431at2759"/>
<dbReference type="InterPro" id="IPR023394">
    <property type="entry name" value="Sec7_C_sf"/>
</dbReference>
<dbReference type="SUPFAM" id="SSF48425">
    <property type="entry name" value="Sec7 domain"/>
    <property type="match status" value="1"/>
</dbReference>
<keyword evidence="7" id="KW-0175">Coiled coil</keyword>
<feature type="compositionally biased region" description="Basic and acidic residues" evidence="8">
    <location>
        <begin position="282"/>
        <end position="300"/>
    </location>
</feature>
<keyword evidence="4" id="KW-0963">Cytoplasm</keyword>